<accession>A0A1H9B1W3</accession>
<sequence length="82" mass="9769">MKNIYVLSSCNAWKEYSSRDIILVTTSIRKLRKEVKEQVKKGNMKIGNERMFKDWLNGNYIGCRHSDLHDILEYGMLEVWED</sequence>
<protein>
    <submittedName>
        <fullName evidence="1">Uncharacterized protein</fullName>
    </submittedName>
</protein>
<dbReference type="RefSeq" id="WP_074640623.1">
    <property type="nucleotide sequence ID" value="NZ_FOFU01000001.1"/>
</dbReference>
<dbReference type="Proteomes" id="UP000182360">
    <property type="component" value="Unassembled WGS sequence"/>
</dbReference>
<name>A0A1H9B1W3_9SPIR</name>
<evidence type="ECO:0000313" key="1">
    <source>
        <dbReference type="EMBL" id="SEP82218.1"/>
    </source>
</evidence>
<evidence type="ECO:0000313" key="2">
    <source>
        <dbReference type="Proteomes" id="UP000182360"/>
    </source>
</evidence>
<keyword evidence="2" id="KW-1185">Reference proteome</keyword>
<proteinExistence type="predicted"/>
<organism evidence="1 2">
    <name type="scientific">Treponema bryantii</name>
    <dbReference type="NCBI Taxonomy" id="163"/>
    <lineage>
        <taxon>Bacteria</taxon>
        <taxon>Pseudomonadati</taxon>
        <taxon>Spirochaetota</taxon>
        <taxon>Spirochaetia</taxon>
        <taxon>Spirochaetales</taxon>
        <taxon>Treponemataceae</taxon>
        <taxon>Treponema</taxon>
    </lineage>
</organism>
<gene>
    <name evidence="1" type="ORF">SAMN04487977_101528</name>
</gene>
<dbReference type="AlphaFoldDB" id="A0A1H9B1W3"/>
<dbReference type="EMBL" id="FOFU01000001">
    <property type="protein sequence ID" value="SEP82218.1"/>
    <property type="molecule type" value="Genomic_DNA"/>
</dbReference>
<reference evidence="1 2" key="1">
    <citation type="submission" date="2016-10" db="EMBL/GenBank/DDBJ databases">
        <authorList>
            <person name="de Groot N.N."/>
        </authorList>
    </citation>
    <scope>NUCLEOTIDE SEQUENCE [LARGE SCALE GENOMIC DNA]</scope>
    <source>
        <strain evidence="1 2">B25</strain>
    </source>
</reference>
<dbReference type="OrthoDB" id="10010929at2"/>